<dbReference type="Proteomes" id="UP000656804">
    <property type="component" value="Unassembled WGS sequence"/>
</dbReference>
<dbReference type="RefSeq" id="WP_194501851.1">
    <property type="nucleotide sequence ID" value="NZ_JADIVZ010000001.1"/>
</dbReference>
<reference evidence="1" key="1">
    <citation type="submission" date="2020-11" db="EMBL/GenBank/DDBJ databases">
        <title>Nocardioides sp. CBS4Y-1, whole genome shotgun sequence.</title>
        <authorList>
            <person name="Tuo L."/>
        </authorList>
    </citation>
    <scope>NUCLEOTIDE SEQUENCE</scope>
    <source>
        <strain evidence="1">CBS4Y-1</strain>
    </source>
</reference>
<dbReference type="NCBIfam" id="TIGR03083">
    <property type="entry name" value="maleylpyruvate isomerase family mycothiol-dependent enzyme"/>
    <property type="match status" value="1"/>
</dbReference>
<protein>
    <submittedName>
        <fullName evidence="1">TIGR03085 family protein</fullName>
    </submittedName>
</protein>
<evidence type="ECO:0000313" key="1">
    <source>
        <dbReference type="EMBL" id="MBF4160649.1"/>
    </source>
</evidence>
<keyword evidence="2" id="KW-1185">Reference proteome</keyword>
<dbReference type="InterPro" id="IPR034660">
    <property type="entry name" value="DinB/YfiT-like"/>
</dbReference>
<comment type="caution">
    <text evidence="1">The sequence shown here is derived from an EMBL/GenBank/DDBJ whole genome shotgun (WGS) entry which is preliminary data.</text>
</comment>
<dbReference type="NCBIfam" id="TIGR03085">
    <property type="entry name" value="TIGR03085 family metal-binding protein"/>
    <property type="match status" value="1"/>
</dbReference>
<proteinExistence type="predicted"/>
<dbReference type="EMBL" id="JADIVZ010000001">
    <property type="protein sequence ID" value="MBF4160649.1"/>
    <property type="molecule type" value="Genomic_DNA"/>
</dbReference>
<evidence type="ECO:0000313" key="2">
    <source>
        <dbReference type="Proteomes" id="UP000656804"/>
    </source>
</evidence>
<dbReference type="InterPro" id="IPR017519">
    <property type="entry name" value="CHP03085"/>
</dbReference>
<dbReference type="SUPFAM" id="SSF109854">
    <property type="entry name" value="DinB/YfiT-like putative metalloenzymes"/>
    <property type="match status" value="1"/>
</dbReference>
<sequence>MTSFVRRERDDLCDTALAVGPYAPTLCGDWTARDLLAHLYVREHSPVAGLGVLLTPLAGLTEKAMRRAASGPYERLVGRVCRTRLTPFTLPGVEPLVNTLEYLVHHEDLRRARPDWSPREMAPDDLDAVWTALVRGGRLIAHGCGVPLRARRTDTGEERALTRGDDAVTLVGEPVELALYCFGRTGVARVDLEGSEAALAALRPDALGF</sequence>
<dbReference type="AlphaFoldDB" id="A0A930UYB9"/>
<dbReference type="InterPro" id="IPR017517">
    <property type="entry name" value="Maleyloyr_isom"/>
</dbReference>
<gene>
    <name evidence="1" type="ORF">ISG29_03040</name>
</gene>
<accession>A0A930UYB9</accession>
<organism evidence="1 2">
    <name type="scientific">Nocardioides acrostichi</name>
    <dbReference type="NCBI Taxonomy" id="2784339"/>
    <lineage>
        <taxon>Bacteria</taxon>
        <taxon>Bacillati</taxon>
        <taxon>Actinomycetota</taxon>
        <taxon>Actinomycetes</taxon>
        <taxon>Propionibacteriales</taxon>
        <taxon>Nocardioidaceae</taxon>
        <taxon>Nocardioides</taxon>
    </lineage>
</organism>
<name>A0A930UYB9_9ACTN</name>